<organism evidence="2 3">
    <name type="scientific">Trichomonas vaginalis (strain ATCC PRA-98 / G3)</name>
    <dbReference type="NCBI Taxonomy" id="412133"/>
    <lineage>
        <taxon>Eukaryota</taxon>
        <taxon>Metamonada</taxon>
        <taxon>Parabasalia</taxon>
        <taxon>Trichomonadida</taxon>
        <taxon>Trichomonadidae</taxon>
        <taxon>Trichomonas</taxon>
    </lineage>
</organism>
<protein>
    <submittedName>
        <fullName evidence="2">Uncharacterized protein</fullName>
    </submittedName>
</protein>
<accession>A2F9H5</accession>
<name>A2F9H5_TRIV3</name>
<dbReference type="VEuPathDB" id="TrichDB:TVAG_413430"/>
<evidence type="ECO:0000313" key="2">
    <source>
        <dbReference type="EMBL" id="EAX98446.1"/>
    </source>
</evidence>
<dbReference type="RefSeq" id="XP_001311376.1">
    <property type="nucleotide sequence ID" value="XM_001311375.1"/>
</dbReference>
<dbReference type="EMBL" id="DS113675">
    <property type="protein sequence ID" value="EAX98446.1"/>
    <property type="molecule type" value="Genomic_DNA"/>
</dbReference>
<evidence type="ECO:0000256" key="1">
    <source>
        <dbReference type="SAM" id="MobiDB-lite"/>
    </source>
</evidence>
<keyword evidence="3" id="KW-1185">Reference proteome</keyword>
<dbReference type="Proteomes" id="UP000001542">
    <property type="component" value="Unassembled WGS sequence"/>
</dbReference>
<gene>
    <name evidence="2" type="ORF">TVAG_413430</name>
</gene>
<proteinExistence type="predicted"/>
<reference evidence="2" key="2">
    <citation type="journal article" date="2007" name="Science">
        <title>Draft genome sequence of the sexually transmitted pathogen Trichomonas vaginalis.</title>
        <authorList>
            <person name="Carlton J.M."/>
            <person name="Hirt R.P."/>
            <person name="Silva J.C."/>
            <person name="Delcher A.L."/>
            <person name="Schatz M."/>
            <person name="Zhao Q."/>
            <person name="Wortman J.R."/>
            <person name="Bidwell S.L."/>
            <person name="Alsmark U.C.M."/>
            <person name="Besteiro S."/>
            <person name="Sicheritz-Ponten T."/>
            <person name="Noel C.J."/>
            <person name="Dacks J.B."/>
            <person name="Foster P.G."/>
            <person name="Simillion C."/>
            <person name="Van de Peer Y."/>
            <person name="Miranda-Saavedra D."/>
            <person name="Barton G.J."/>
            <person name="Westrop G.D."/>
            <person name="Mueller S."/>
            <person name="Dessi D."/>
            <person name="Fiori P.L."/>
            <person name="Ren Q."/>
            <person name="Paulsen I."/>
            <person name="Zhang H."/>
            <person name="Bastida-Corcuera F.D."/>
            <person name="Simoes-Barbosa A."/>
            <person name="Brown M.T."/>
            <person name="Hayes R.D."/>
            <person name="Mukherjee M."/>
            <person name="Okumura C.Y."/>
            <person name="Schneider R."/>
            <person name="Smith A.J."/>
            <person name="Vanacova S."/>
            <person name="Villalvazo M."/>
            <person name="Haas B.J."/>
            <person name="Pertea M."/>
            <person name="Feldblyum T.V."/>
            <person name="Utterback T.R."/>
            <person name="Shu C.L."/>
            <person name="Osoegawa K."/>
            <person name="de Jong P.J."/>
            <person name="Hrdy I."/>
            <person name="Horvathova L."/>
            <person name="Zubacova Z."/>
            <person name="Dolezal P."/>
            <person name="Malik S.B."/>
            <person name="Logsdon J.M. Jr."/>
            <person name="Henze K."/>
            <person name="Gupta A."/>
            <person name="Wang C.C."/>
            <person name="Dunne R.L."/>
            <person name="Upcroft J.A."/>
            <person name="Upcroft P."/>
            <person name="White O."/>
            <person name="Salzberg S.L."/>
            <person name="Tang P."/>
            <person name="Chiu C.-H."/>
            <person name="Lee Y.-S."/>
            <person name="Embley T.M."/>
            <person name="Coombs G.H."/>
            <person name="Mottram J.C."/>
            <person name="Tachezy J."/>
            <person name="Fraser-Liggett C.M."/>
            <person name="Johnson P.J."/>
        </authorList>
    </citation>
    <scope>NUCLEOTIDE SEQUENCE [LARGE SCALE GENOMIC DNA]</scope>
    <source>
        <strain evidence="2">G3</strain>
    </source>
</reference>
<dbReference type="InParanoid" id="A2F9H5"/>
<reference evidence="2" key="1">
    <citation type="submission" date="2006-10" db="EMBL/GenBank/DDBJ databases">
        <authorList>
            <person name="Amadeo P."/>
            <person name="Zhao Q."/>
            <person name="Wortman J."/>
            <person name="Fraser-Liggett C."/>
            <person name="Carlton J."/>
        </authorList>
    </citation>
    <scope>NUCLEOTIDE SEQUENCE</scope>
    <source>
        <strain evidence="2">G3</strain>
    </source>
</reference>
<evidence type="ECO:0000313" key="3">
    <source>
        <dbReference type="Proteomes" id="UP000001542"/>
    </source>
</evidence>
<feature type="compositionally biased region" description="Polar residues" evidence="1">
    <location>
        <begin position="1906"/>
        <end position="1922"/>
    </location>
</feature>
<sequence length="2069" mass="245428">MSEKEIDANQTKSSEIYEKIVEYVNKKLDNYEALEFYLNSGSINKNTQENILSDIYKIKDLHNIYKNLLDTVKLPENPILQVENTYLYEPIFSEVENHSFGFVEPQIRYSYIVYLLNEIDKQDKNYYLAFYELSKFMNINPWLIFNFEKTTTRIFRSNARRDLYAAYSSSPELLSWRNWMRALEEDKSKITFHMYNVFAYVYYLAETYSYDIPIVFEEVNPKFINLFTKEIFDVEKINLDGKNVTFAEYYEMIKKANPNLSESKLNNIKDLCLEYEITKNPNPTFLKLYLEQNPLAELELRVFKPIPNFIRCLKSDTFCLAHVLFYLCYCLELIRVVPQLDDVLETIEYYSDLASTYYYNKFFNDFNVKLLNHVTFSTYYKSDNLKPFFDIWKFFYEKFKDTYYDTFEDAMATLLKVMSRAGQCTIKEIAEEIRESESSTIFALDYDDILPENMKVMRQLTYEYNQLNDDLKAKTFEKLTNLHSSELWLDSIEFLKKYYDDKRMTIGILKALLKGSKTEVAQEKELKLEDYLEKNNAPSDPNYHKYIQIQMHRIMYSNENYLVSEAKKFNLEALYLISEYSISVEILMKKIFSRKFYIFDDILFNLETACLFNEINLQADSKIPIPGVDYKPGIDEFEFCQLIINMYPIDIKLCFPVCEAKYDKSILNLLQGSSYLLEPLQNQFDFSNYKFYKCVDFEFASIYNKCIKNISRFVVNQNFREALDLPINLSTVDNKLKYLIPSYFASWNCIKKPEKMKEETKQFIIDVLNNDGFNSVLLSDLLRSKSATSDNNYLIFDQILENQENQFETFSKFYRILEMFENKIDPSSQENFEILESFDFSKYGNVAIKYKEFQSHVISNNQMKPEYFNLIIKEKKTNYQVIKFFIDEEIICLKDLSADILKLLIKVTEQEEVKENNQFEKVQIKPVDSDLDISWILDLVEYSNKVKFIYSLRTYDFINIYKSMQKNDKKEVDLTKEFLKTGNSKVLDSYENEVSEKYFDTFVVHHEFFNTNNLIKYINNLSLPFKELNEKSIDILNQLICNFRSDLEINVPLSNFFYFFKHCQEIFPFLSEIDGFWNYKPPKYQSFAGFIKDINKMINKKKIPQDLSKLQEFCNSFDSKEENLYLDDSNDEKVTVGLIIMRLLQNSNAYDCNMKIFSEYFKERREEQKVKINKQKNLSEFYFNLQKELESKEKIHNTKISIINDINDDLPEKMTKERFSLFEKLLNVDKKKWKLIENSFLDVFTFCEENSLLRYQEQIIGFTLKCIEENNNVFFTNPRKELYNFILDQISNEKQNEFSGIYKLNKENDEKISTIKSNMKQEVINALKTEFESSRNMEIKQKLELYSSCFHKIVKNVPLLMVKPKFESVDYSFDKIKFYNMILSYNQMNLDLSNEEVNEYDFVFQEKGNMIVKNTKTNKTHRYSQTQCPHLYAIVNNSIDKSFFKFEISNPTWIKVRIPKNRKKNGDFSFEILYNLHKELENLLKTSKLEENNVFGKSYIEFEQFLDKISDIKVEKFSENFQKHMKTINLDSSFPKTFNVFEKFINMSKEIKSINVNKNLTKTIKGKLRKLKEIDLPNTNDQKRRNFCFRLQTKFTPKIVVTESGINPNFSQIYFYNFNANFDTLEIFILIEGSFQFLDVSIESSSNSIKTEVVEDKIILVVDLSSKPNKVEGILNVSSIKIPISLCFKYDKFNINGPDFVFSNLRSDLDFRSAKVESIITDEMTKIIDLIDSYKTMSDKFSNLFFSYLKSNQYSFPINLLRIFSNLYSLHEFFVTHTIDSFCPYYFAAQEFETSICRLLRVLSIDESSEEENFDFYKIFCYKTSNDSIVNDPNVKRNESQSNQKDIEDKEQVIENEKAQLINEEKSANKEQGNEEKIEQDVVNINQNEEFNPSNQDKTEEEGAKSSPNLDQSNNLANSSNDKQNERITETQNTIKNENDSREEKTFNSMQNNFMQMPQQNQFQMPPQFQRMIPPQIQNNPQAILQYQQIQNQYQSIQMQILAVQQSAFQFYQQNGVNSINDILMPNGGYFYPPNMFIPNQNFGVPQFQTPMTANHQQDFIRQQQQPKM</sequence>
<dbReference type="PANTHER" id="PTHR48139">
    <property type="entry name" value="SI:DKEY-56M19.5"/>
    <property type="match status" value="1"/>
</dbReference>
<dbReference type="KEGG" id="tva:4756243"/>
<feature type="region of interest" description="Disordered" evidence="1">
    <location>
        <begin position="1889"/>
        <end position="1943"/>
    </location>
</feature>
<feature type="compositionally biased region" description="Basic and acidic residues" evidence="1">
    <location>
        <begin position="1834"/>
        <end position="1850"/>
    </location>
</feature>
<dbReference type="VEuPathDB" id="TrichDB:TVAGG3_1043780"/>
<dbReference type="PANTHER" id="PTHR48139:SF1">
    <property type="entry name" value="FIBROUS SHEATH CABYR-BINDING PROTEIN"/>
    <property type="match status" value="1"/>
</dbReference>
<feature type="region of interest" description="Disordered" evidence="1">
    <location>
        <begin position="1831"/>
        <end position="1850"/>
    </location>
</feature>